<dbReference type="OrthoDB" id="8121249at2759"/>
<sequence>MGRASGDGKPRPILLKVRDIAMRDKIWFAQTVLKKSGITISEFHTKTRHDVFMAACDAFGMNKCFTQQGVIIVIGADGKRMRINTMDELNKIIVSLDSAKETPRQPTITLPSKPVISMKRRRAGVVNKN</sequence>
<keyword evidence="2" id="KW-1185">Reference proteome</keyword>
<dbReference type="EMBL" id="OU893352">
    <property type="protein sequence ID" value="CAG9790311.1"/>
    <property type="molecule type" value="Genomic_DNA"/>
</dbReference>
<organism evidence="1 2">
    <name type="scientific">Diatraea saccharalis</name>
    <name type="common">sugarcane borer</name>
    <dbReference type="NCBI Taxonomy" id="40085"/>
    <lineage>
        <taxon>Eukaryota</taxon>
        <taxon>Metazoa</taxon>
        <taxon>Ecdysozoa</taxon>
        <taxon>Arthropoda</taxon>
        <taxon>Hexapoda</taxon>
        <taxon>Insecta</taxon>
        <taxon>Pterygota</taxon>
        <taxon>Neoptera</taxon>
        <taxon>Endopterygota</taxon>
        <taxon>Lepidoptera</taxon>
        <taxon>Glossata</taxon>
        <taxon>Ditrysia</taxon>
        <taxon>Pyraloidea</taxon>
        <taxon>Crambidae</taxon>
        <taxon>Crambinae</taxon>
        <taxon>Diatraea</taxon>
    </lineage>
</organism>
<accession>A0A9N9R643</accession>
<gene>
    <name evidence="1" type="ORF">DIATSA_LOCUS7980</name>
</gene>
<name>A0A9N9R643_9NEOP</name>
<dbReference type="Proteomes" id="UP001153714">
    <property type="component" value="Chromosome 21"/>
</dbReference>
<reference evidence="1" key="1">
    <citation type="submission" date="2021-12" db="EMBL/GenBank/DDBJ databases">
        <authorList>
            <person name="King R."/>
        </authorList>
    </citation>
    <scope>NUCLEOTIDE SEQUENCE</scope>
</reference>
<protein>
    <submittedName>
        <fullName evidence="1">Uncharacterized protein</fullName>
    </submittedName>
</protein>
<evidence type="ECO:0000313" key="2">
    <source>
        <dbReference type="Proteomes" id="UP001153714"/>
    </source>
</evidence>
<reference evidence="1" key="2">
    <citation type="submission" date="2022-10" db="EMBL/GenBank/DDBJ databases">
        <authorList>
            <consortium name="ENA_rothamsted_submissions"/>
            <consortium name="culmorum"/>
            <person name="King R."/>
        </authorList>
    </citation>
    <scope>NUCLEOTIDE SEQUENCE</scope>
</reference>
<proteinExistence type="predicted"/>
<evidence type="ECO:0000313" key="1">
    <source>
        <dbReference type="EMBL" id="CAG9790311.1"/>
    </source>
</evidence>
<dbReference type="AlphaFoldDB" id="A0A9N9R643"/>